<keyword evidence="3" id="KW-0472">Membrane</keyword>
<dbReference type="PANTHER" id="PTHR30429">
    <property type="entry name" value="D-METHIONINE-BINDING LIPOPROTEIN METQ"/>
    <property type="match status" value="1"/>
</dbReference>
<keyword evidence="5 6" id="KW-0449">Lipoprotein</keyword>
<dbReference type="InterPro" id="IPR004872">
    <property type="entry name" value="Lipoprotein_NlpA"/>
</dbReference>
<evidence type="ECO:0000313" key="9">
    <source>
        <dbReference type="Proteomes" id="UP001500755"/>
    </source>
</evidence>
<dbReference type="Proteomes" id="UP001500755">
    <property type="component" value="Unassembled WGS sequence"/>
</dbReference>
<evidence type="ECO:0000313" key="8">
    <source>
        <dbReference type="EMBL" id="GAA2000604.1"/>
    </source>
</evidence>
<organism evidence="8 9">
    <name type="scientific">Brevibacterium samyangense</name>
    <dbReference type="NCBI Taxonomy" id="366888"/>
    <lineage>
        <taxon>Bacteria</taxon>
        <taxon>Bacillati</taxon>
        <taxon>Actinomycetota</taxon>
        <taxon>Actinomycetes</taxon>
        <taxon>Micrococcales</taxon>
        <taxon>Brevibacteriaceae</taxon>
        <taxon>Brevibacterium</taxon>
    </lineage>
</organism>
<evidence type="ECO:0000256" key="3">
    <source>
        <dbReference type="ARBA" id="ARBA00023136"/>
    </source>
</evidence>
<gene>
    <name evidence="8" type="ORF">GCM10009755_05550</name>
</gene>
<evidence type="ECO:0000256" key="2">
    <source>
        <dbReference type="ARBA" id="ARBA00022729"/>
    </source>
</evidence>
<dbReference type="Gene3D" id="3.40.190.10">
    <property type="entry name" value="Periplasmic binding protein-like II"/>
    <property type="match status" value="2"/>
</dbReference>
<feature type="signal peptide" evidence="7">
    <location>
        <begin position="1"/>
        <end position="18"/>
    </location>
</feature>
<sequence>MKTPFIALAAGASALLLAGCGATGSEVGTTEGDITTLTVGASAVPHGQILEFIDENLAADAGLDLEIVTYDDYTMPNRALSDGDLDANYFQHMPYLQSEAEAQGYEMYAFEPGIHIEPFALYSEKHASIDELPDGAQIGINNDPANQGRALTLLQHEGLITLADGVDPVTATIHDVAENPKNLQFIEADAGMLAQTLADTDASVINGNNAMEAGLSATKDSLAVESPEGNPYQNILVVRSGDETNEAILALNDLTHSEEVRDYITQTWPDGEVIPAF</sequence>
<evidence type="ECO:0000256" key="4">
    <source>
        <dbReference type="ARBA" id="ARBA00023139"/>
    </source>
</evidence>
<comment type="caution">
    <text evidence="8">The sequence shown here is derived from an EMBL/GenBank/DDBJ whole genome shotgun (WGS) entry which is preliminary data.</text>
</comment>
<evidence type="ECO:0000256" key="1">
    <source>
        <dbReference type="ARBA" id="ARBA00004635"/>
    </source>
</evidence>
<accession>A0ABP5EKX2</accession>
<comment type="similarity">
    <text evidence="6">Belongs to the nlpA lipoprotein family.</text>
</comment>
<evidence type="ECO:0000256" key="6">
    <source>
        <dbReference type="PIRNR" id="PIRNR002854"/>
    </source>
</evidence>
<protein>
    <recommendedName>
        <fullName evidence="6">Lipoprotein</fullName>
    </recommendedName>
</protein>
<reference evidence="9" key="1">
    <citation type="journal article" date="2019" name="Int. J. Syst. Evol. Microbiol.">
        <title>The Global Catalogue of Microorganisms (GCM) 10K type strain sequencing project: providing services to taxonomists for standard genome sequencing and annotation.</title>
        <authorList>
            <consortium name="The Broad Institute Genomics Platform"/>
            <consortium name="The Broad Institute Genome Sequencing Center for Infectious Disease"/>
            <person name="Wu L."/>
            <person name="Ma J."/>
        </authorList>
    </citation>
    <scope>NUCLEOTIDE SEQUENCE [LARGE SCALE GENOMIC DNA]</scope>
    <source>
        <strain evidence="9">JCM 14546</strain>
    </source>
</reference>
<dbReference type="SUPFAM" id="SSF53850">
    <property type="entry name" value="Periplasmic binding protein-like II"/>
    <property type="match status" value="1"/>
</dbReference>
<comment type="subcellular location">
    <subcellularLocation>
        <location evidence="1">Membrane</location>
        <topology evidence="1">Lipid-anchor</topology>
    </subcellularLocation>
</comment>
<dbReference type="EMBL" id="BAAANO010000005">
    <property type="protein sequence ID" value="GAA2000604.1"/>
    <property type="molecule type" value="Genomic_DNA"/>
</dbReference>
<dbReference type="Pfam" id="PF03180">
    <property type="entry name" value="Lipoprotein_9"/>
    <property type="match status" value="1"/>
</dbReference>
<proteinExistence type="inferred from homology"/>
<keyword evidence="9" id="KW-1185">Reference proteome</keyword>
<dbReference type="PROSITE" id="PS51257">
    <property type="entry name" value="PROKAR_LIPOPROTEIN"/>
    <property type="match status" value="1"/>
</dbReference>
<evidence type="ECO:0000256" key="5">
    <source>
        <dbReference type="ARBA" id="ARBA00023288"/>
    </source>
</evidence>
<evidence type="ECO:0000256" key="7">
    <source>
        <dbReference type="SAM" id="SignalP"/>
    </source>
</evidence>
<dbReference type="RefSeq" id="WP_344306757.1">
    <property type="nucleotide sequence ID" value="NZ_BAAANO010000005.1"/>
</dbReference>
<dbReference type="PIRSF" id="PIRSF002854">
    <property type="entry name" value="MetQ"/>
    <property type="match status" value="1"/>
</dbReference>
<dbReference type="PANTHER" id="PTHR30429:SF1">
    <property type="entry name" value="D-METHIONINE-BINDING LIPOPROTEIN METQ-RELATED"/>
    <property type="match status" value="1"/>
</dbReference>
<name>A0ABP5EKX2_9MICO</name>
<dbReference type="CDD" id="cd13597">
    <property type="entry name" value="PBP2_lipoprotein_Tp32"/>
    <property type="match status" value="1"/>
</dbReference>
<feature type="chain" id="PRO_5047124060" description="Lipoprotein" evidence="7">
    <location>
        <begin position="19"/>
        <end position="277"/>
    </location>
</feature>
<keyword evidence="2 7" id="KW-0732">Signal</keyword>
<keyword evidence="4" id="KW-0564">Palmitate</keyword>